<name>A0A1C6U303_9ACTN</name>
<keyword evidence="2" id="KW-1185">Reference proteome</keyword>
<dbReference type="AlphaFoldDB" id="A0A1C6U303"/>
<gene>
    <name evidence="1" type="ORF">GA0070606_1308</name>
</gene>
<dbReference type="EMBL" id="FMHZ01000002">
    <property type="protein sequence ID" value="SCL48440.1"/>
    <property type="molecule type" value="Genomic_DNA"/>
</dbReference>
<evidence type="ECO:0000313" key="2">
    <source>
        <dbReference type="Proteomes" id="UP000199001"/>
    </source>
</evidence>
<dbReference type="Proteomes" id="UP000199001">
    <property type="component" value="Unassembled WGS sequence"/>
</dbReference>
<evidence type="ECO:0000313" key="1">
    <source>
        <dbReference type="EMBL" id="SCL48440.1"/>
    </source>
</evidence>
<reference evidence="2" key="1">
    <citation type="submission" date="2016-06" db="EMBL/GenBank/DDBJ databases">
        <authorList>
            <person name="Varghese N."/>
            <person name="Submissions Spin"/>
        </authorList>
    </citation>
    <scope>NUCLEOTIDE SEQUENCE [LARGE SCALE GENOMIC DNA]</scope>
    <source>
        <strain evidence="2">DSM 43903</strain>
    </source>
</reference>
<dbReference type="STRING" id="47855.GA0070606_1308"/>
<sequence>MLSHRPADTATTLVYTNVLLDVFTDDPRWAGWSGDALADARDFGVLAVDPIVSAEVSVRSIPPRDDE</sequence>
<organism evidence="1 2">
    <name type="scientific">Micromonospora citrea</name>
    <dbReference type="NCBI Taxonomy" id="47855"/>
    <lineage>
        <taxon>Bacteria</taxon>
        <taxon>Bacillati</taxon>
        <taxon>Actinomycetota</taxon>
        <taxon>Actinomycetes</taxon>
        <taxon>Micromonosporales</taxon>
        <taxon>Micromonosporaceae</taxon>
        <taxon>Micromonospora</taxon>
    </lineage>
</organism>
<protein>
    <recommendedName>
        <fullName evidence="3">PIN domain-containing protein</fullName>
    </recommendedName>
</protein>
<evidence type="ECO:0008006" key="3">
    <source>
        <dbReference type="Google" id="ProtNLM"/>
    </source>
</evidence>
<proteinExistence type="predicted"/>
<accession>A0A1C6U303</accession>